<evidence type="ECO:0000256" key="2">
    <source>
        <dbReference type="ARBA" id="ARBA00023110"/>
    </source>
</evidence>
<evidence type="ECO:0000256" key="5">
    <source>
        <dbReference type="SAM" id="MobiDB-lite"/>
    </source>
</evidence>
<reference evidence="7 8" key="1">
    <citation type="submission" date="2022-04" db="EMBL/GenBank/DDBJ databases">
        <title>Hymenobacter sp. isolated from the air.</title>
        <authorList>
            <person name="Won M."/>
            <person name="Lee C.-M."/>
            <person name="Woen H.-Y."/>
            <person name="Kwon S.-W."/>
        </authorList>
    </citation>
    <scope>NUCLEOTIDE SEQUENCE [LARGE SCALE GENOMIC DNA]</scope>
    <source>
        <strain evidence="8">5413 J-13</strain>
    </source>
</reference>
<dbReference type="PANTHER" id="PTHR45625">
    <property type="entry name" value="PEPTIDYL-PROLYL CIS-TRANS ISOMERASE-RELATED"/>
    <property type="match status" value="1"/>
</dbReference>
<dbReference type="GO" id="GO:0003755">
    <property type="term" value="F:peptidyl-prolyl cis-trans isomerase activity"/>
    <property type="evidence" value="ECO:0007669"/>
    <property type="project" value="UniProtKB-UniRule"/>
</dbReference>
<gene>
    <name evidence="7" type="ORF">MUN82_21510</name>
</gene>
<evidence type="ECO:0000256" key="1">
    <source>
        <dbReference type="ARBA" id="ARBA00007365"/>
    </source>
</evidence>
<comment type="function">
    <text evidence="4">PPIases accelerate the folding of proteins. It catalyzes the cis-trans isomerization of proline imidic peptide bonds in oligopeptides.</text>
</comment>
<comment type="catalytic activity">
    <reaction evidence="4">
        <text>[protein]-peptidylproline (omega=180) = [protein]-peptidylproline (omega=0)</text>
        <dbReference type="Rhea" id="RHEA:16237"/>
        <dbReference type="Rhea" id="RHEA-COMP:10747"/>
        <dbReference type="Rhea" id="RHEA-COMP:10748"/>
        <dbReference type="ChEBI" id="CHEBI:83833"/>
        <dbReference type="ChEBI" id="CHEBI:83834"/>
        <dbReference type="EC" id="5.2.1.8"/>
    </reaction>
</comment>
<evidence type="ECO:0000259" key="6">
    <source>
        <dbReference type="PROSITE" id="PS50072"/>
    </source>
</evidence>
<dbReference type="EMBL" id="CP095053">
    <property type="protein sequence ID" value="UOR05491.1"/>
    <property type="molecule type" value="Genomic_DNA"/>
</dbReference>
<dbReference type="InterPro" id="IPR029000">
    <property type="entry name" value="Cyclophilin-like_dom_sf"/>
</dbReference>
<dbReference type="Pfam" id="PF00160">
    <property type="entry name" value="Pro_isomerase"/>
    <property type="match status" value="1"/>
</dbReference>
<dbReference type="EC" id="5.2.1.8" evidence="4"/>
<dbReference type="Gene3D" id="2.40.100.10">
    <property type="entry name" value="Cyclophilin-like"/>
    <property type="match status" value="1"/>
</dbReference>
<name>A0A8T9SVS4_9BACT</name>
<keyword evidence="2 4" id="KW-0697">Rotamase</keyword>
<keyword evidence="3 4" id="KW-0413">Isomerase</keyword>
<evidence type="ECO:0000313" key="7">
    <source>
        <dbReference type="EMBL" id="UOR05491.1"/>
    </source>
</evidence>
<dbReference type="PANTHER" id="PTHR45625:SF4">
    <property type="entry name" value="PEPTIDYLPROLYL ISOMERASE DOMAIN AND WD REPEAT-CONTAINING PROTEIN 1"/>
    <property type="match status" value="1"/>
</dbReference>
<keyword evidence="8" id="KW-1185">Reference proteome</keyword>
<protein>
    <recommendedName>
        <fullName evidence="4">Peptidyl-prolyl cis-trans isomerase</fullName>
        <shortName evidence="4">PPIase</shortName>
        <ecNumber evidence="4">5.2.1.8</ecNumber>
    </recommendedName>
</protein>
<feature type="chain" id="PRO_5035963960" description="Peptidyl-prolyl cis-trans isomerase" evidence="4">
    <location>
        <begin position="29"/>
        <end position="220"/>
    </location>
</feature>
<dbReference type="CDD" id="cd00317">
    <property type="entry name" value="cyclophilin"/>
    <property type="match status" value="1"/>
</dbReference>
<feature type="domain" description="PPIase cyclophilin-type" evidence="6">
    <location>
        <begin position="51"/>
        <end position="200"/>
    </location>
</feature>
<feature type="region of interest" description="Disordered" evidence="5">
    <location>
        <begin position="91"/>
        <end position="111"/>
    </location>
</feature>
<dbReference type="GO" id="GO:0006457">
    <property type="term" value="P:protein folding"/>
    <property type="evidence" value="ECO:0007669"/>
    <property type="project" value="InterPro"/>
</dbReference>
<dbReference type="KEGG" id="haei:MUN82_21510"/>
<dbReference type="InterPro" id="IPR044666">
    <property type="entry name" value="Cyclophilin_A-like"/>
</dbReference>
<proteinExistence type="inferred from homology"/>
<dbReference type="PROSITE" id="PS50072">
    <property type="entry name" value="CSA_PPIASE_2"/>
    <property type="match status" value="1"/>
</dbReference>
<dbReference type="PROSITE" id="PS51257">
    <property type="entry name" value="PROKAR_LIPOPROTEIN"/>
    <property type="match status" value="1"/>
</dbReference>
<dbReference type="PROSITE" id="PS00170">
    <property type="entry name" value="CSA_PPIASE_1"/>
    <property type="match status" value="1"/>
</dbReference>
<feature type="compositionally biased region" description="Low complexity" evidence="5">
    <location>
        <begin position="93"/>
        <end position="107"/>
    </location>
</feature>
<dbReference type="AlphaFoldDB" id="A0A8T9SVS4"/>
<dbReference type="InterPro" id="IPR020892">
    <property type="entry name" value="Cyclophilin-type_PPIase_CS"/>
</dbReference>
<comment type="similarity">
    <text evidence="1 4">Belongs to the cyclophilin-type PPIase family.</text>
</comment>
<dbReference type="PRINTS" id="PR00153">
    <property type="entry name" value="CSAPPISMRASE"/>
</dbReference>
<accession>A0A8T9SVS4</accession>
<sequence>MIQLKLRGALLWLTLLLLGTGCASTRSAAPASTSTKTSKKDQVVTISTSQGDIRLILFDQTPRHKANFLKLAKKGFYNGTTFHRVIPDFMIQGGDPNSKDNNPNNDGAGQRNEKLIPAEIRPELHHRYGAVAAARTGDAVNPRRASSASQFYIVENQQGVPRLDGAYTVFGQVISGMDVVEKIAAVPKDGRDRPITDVKMKMKVEKLSKQKIAAQYNYQY</sequence>
<evidence type="ECO:0000313" key="8">
    <source>
        <dbReference type="Proteomes" id="UP000829925"/>
    </source>
</evidence>
<dbReference type="Proteomes" id="UP000829925">
    <property type="component" value="Chromosome"/>
</dbReference>
<dbReference type="InterPro" id="IPR002130">
    <property type="entry name" value="Cyclophilin-type_PPIase_dom"/>
</dbReference>
<keyword evidence="4" id="KW-0732">Signal</keyword>
<feature type="signal peptide" evidence="4">
    <location>
        <begin position="1"/>
        <end position="28"/>
    </location>
</feature>
<organism evidence="7 8">
    <name type="scientific">Hymenobacter aerilatus</name>
    <dbReference type="NCBI Taxonomy" id="2932251"/>
    <lineage>
        <taxon>Bacteria</taxon>
        <taxon>Pseudomonadati</taxon>
        <taxon>Bacteroidota</taxon>
        <taxon>Cytophagia</taxon>
        <taxon>Cytophagales</taxon>
        <taxon>Hymenobacteraceae</taxon>
        <taxon>Hymenobacter</taxon>
    </lineage>
</organism>
<evidence type="ECO:0000256" key="4">
    <source>
        <dbReference type="RuleBase" id="RU363019"/>
    </source>
</evidence>
<dbReference type="RefSeq" id="WP_245093717.1">
    <property type="nucleotide sequence ID" value="NZ_CP095053.1"/>
</dbReference>
<dbReference type="SUPFAM" id="SSF50891">
    <property type="entry name" value="Cyclophilin-like"/>
    <property type="match status" value="1"/>
</dbReference>
<evidence type="ECO:0000256" key="3">
    <source>
        <dbReference type="ARBA" id="ARBA00023235"/>
    </source>
</evidence>